<proteinExistence type="predicted"/>
<feature type="compositionally biased region" description="Polar residues" evidence="5">
    <location>
        <begin position="930"/>
        <end position="946"/>
    </location>
</feature>
<keyword evidence="9" id="KW-1185">Reference proteome</keyword>
<evidence type="ECO:0000256" key="5">
    <source>
        <dbReference type="SAM" id="MobiDB-lite"/>
    </source>
</evidence>
<feature type="compositionally biased region" description="Basic and acidic residues" evidence="5">
    <location>
        <begin position="412"/>
        <end position="425"/>
    </location>
</feature>
<dbReference type="GO" id="GO:0016020">
    <property type="term" value="C:membrane"/>
    <property type="evidence" value="ECO:0007669"/>
    <property type="project" value="UniProtKB-SubCell"/>
</dbReference>
<comment type="subcellular location">
    <subcellularLocation>
        <location evidence="1">Membrane</location>
        <topology evidence="1">Multi-pass membrane protein</topology>
    </subcellularLocation>
</comment>
<feature type="transmembrane region" description="Helical" evidence="6">
    <location>
        <begin position="527"/>
        <end position="552"/>
    </location>
</feature>
<comment type="caution">
    <text evidence="8">The sequence shown here is derived from an EMBL/GenBank/DDBJ whole genome shotgun (WGS) entry which is preliminary data.</text>
</comment>
<dbReference type="AlphaFoldDB" id="A0A507BU94"/>
<feature type="transmembrane region" description="Helical" evidence="6">
    <location>
        <begin position="55"/>
        <end position="74"/>
    </location>
</feature>
<dbReference type="PANTHER" id="PTHR47804:SF3">
    <property type="entry name" value="PROTEIN BRE4"/>
    <property type="match status" value="1"/>
</dbReference>
<dbReference type="Proteomes" id="UP000319731">
    <property type="component" value="Unassembled WGS sequence"/>
</dbReference>
<evidence type="ECO:0000256" key="1">
    <source>
        <dbReference type="ARBA" id="ARBA00004141"/>
    </source>
</evidence>
<feature type="transmembrane region" description="Helical" evidence="6">
    <location>
        <begin position="81"/>
        <end position="100"/>
    </location>
</feature>
<feature type="transmembrane region" description="Helical" evidence="6">
    <location>
        <begin position="465"/>
        <end position="488"/>
    </location>
</feature>
<evidence type="ECO:0000259" key="7">
    <source>
        <dbReference type="Pfam" id="PF10334"/>
    </source>
</evidence>
<evidence type="ECO:0000256" key="3">
    <source>
        <dbReference type="ARBA" id="ARBA00022989"/>
    </source>
</evidence>
<feature type="transmembrane region" description="Helical" evidence="6">
    <location>
        <begin position="31"/>
        <end position="49"/>
    </location>
</feature>
<feature type="transmembrane region" description="Helical" evidence="6">
    <location>
        <begin position="120"/>
        <end position="140"/>
    </location>
</feature>
<accession>A0A507BU94</accession>
<feature type="transmembrane region" description="Helical" evidence="6">
    <location>
        <begin position="564"/>
        <end position="582"/>
    </location>
</feature>
<gene>
    <name evidence="8" type="ORF">SmJEL517_g05726</name>
</gene>
<evidence type="ECO:0000256" key="4">
    <source>
        <dbReference type="ARBA" id="ARBA00023136"/>
    </source>
</evidence>
<dbReference type="InterPro" id="IPR052430">
    <property type="entry name" value="IVT-Associated"/>
</dbReference>
<feature type="transmembrane region" description="Helical" evidence="6">
    <location>
        <begin position="494"/>
        <end position="515"/>
    </location>
</feature>
<evidence type="ECO:0000256" key="2">
    <source>
        <dbReference type="ARBA" id="ARBA00022692"/>
    </source>
</evidence>
<evidence type="ECO:0000313" key="9">
    <source>
        <dbReference type="Proteomes" id="UP000319731"/>
    </source>
</evidence>
<feature type="transmembrane region" description="Helical" evidence="6">
    <location>
        <begin position="627"/>
        <end position="646"/>
    </location>
</feature>
<keyword evidence="4 6" id="KW-0472">Membrane</keyword>
<dbReference type="STRING" id="1806994.A0A507BU94"/>
<dbReference type="GeneID" id="42006949"/>
<feature type="transmembrane region" description="Helical" evidence="6">
    <location>
        <begin position="589"/>
        <end position="607"/>
    </location>
</feature>
<dbReference type="OrthoDB" id="68611at2759"/>
<evidence type="ECO:0000256" key="6">
    <source>
        <dbReference type="SAM" id="Phobius"/>
    </source>
</evidence>
<dbReference type="InterPro" id="IPR018820">
    <property type="entry name" value="BRE4-related_DUF2421"/>
</dbReference>
<keyword evidence="2 6" id="KW-0812">Transmembrane</keyword>
<dbReference type="RefSeq" id="XP_031022381.1">
    <property type="nucleotide sequence ID" value="XM_031171652.1"/>
</dbReference>
<evidence type="ECO:0000313" key="8">
    <source>
        <dbReference type="EMBL" id="TPX30801.1"/>
    </source>
</evidence>
<reference evidence="8 9" key="1">
    <citation type="journal article" date="2019" name="Sci. Rep.">
        <title>Comparative genomics of chytrid fungi reveal insights into the obligate biotrophic and pathogenic lifestyle of Synchytrium endobioticum.</title>
        <authorList>
            <person name="van de Vossenberg B.T.L.H."/>
            <person name="Warris S."/>
            <person name="Nguyen H.D.T."/>
            <person name="van Gent-Pelzer M.P.E."/>
            <person name="Joly D.L."/>
            <person name="van de Geest H.C."/>
            <person name="Bonants P.J.M."/>
            <person name="Smith D.S."/>
            <person name="Levesque C.A."/>
            <person name="van der Lee T.A.J."/>
        </authorList>
    </citation>
    <scope>NUCLEOTIDE SEQUENCE [LARGE SCALE GENOMIC DNA]</scope>
    <source>
        <strain evidence="8 9">JEL517</strain>
    </source>
</reference>
<dbReference type="Pfam" id="PF10334">
    <property type="entry name" value="BRE4"/>
    <property type="match status" value="1"/>
</dbReference>
<protein>
    <recommendedName>
        <fullName evidence="7">DUF2421 domain-containing protein</fullName>
    </recommendedName>
</protein>
<dbReference type="PANTHER" id="PTHR47804">
    <property type="entry name" value="60S RIBOSOMAL PROTEIN L19"/>
    <property type="match status" value="1"/>
</dbReference>
<feature type="region of interest" description="Disordered" evidence="5">
    <location>
        <begin position="922"/>
        <end position="946"/>
    </location>
</feature>
<name>A0A507BU94_9FUNG</name>
<feature type="domain" description="DUF2421" evidence="7">
    <location>
        <begin position="647"/>
        <end position="813"/>
    </location>
</feature>
<sequence>MEKLEKFFEAARGRPVQNVFKATTVGGFRDSAILTLMGVFIGAACWSFIASVSDGSYYAFGFLLFIILYPLSVLRAMKPKFFGTTVIASLMVFQAVYYTYVNGGKFDENNQTQLLHTMASYAIGVAICWFVNAFIFPEFADVELKTLMGKALASSSLLLHLVTRTYLLEATDEENAQREKENASLRATLGQIAAKMVDADAEFFKSELDIDDYNQIQIHLKIVGQHLAAINASLSSSLASITGSDEYSAIFARPLSQYMNGVSSSVGNVLDEVRCRLLGCGNTNAEQRRESSAGLHRKGSVFSLKSIETRNMPTEESAVDVLDQWYNTFENEFQVMHELFDASVKHEASPQWESLLEVNFFIFGLQAIVDESKALSKFMSRPRVKKWHFRVAHYVPSFLKWMLPRKAAAPKESQKISIDDQRGDDQETSVLKHSPSILKPKPPPITLRKRIVLFLRFFSSPPSIYALKGSTAVLILAIVLFNQASFFIQFTLNTAVITLLVMISPSLGQTYLSFFTNLCGKYFAFPYCFDILTSFPIPGTCFGALWAFVTLVAWRNDSENVYNAYGQAFFVFIFAIPFVYIYQSVLPPLGILSLLSYSSSLTLSYMYRHGGPNNVPYDRPEIRLYKQLAATTMGVTFVLLFQVVVYPNLARRLLREEIANIIALIDEYYVSLVSLTYYILPAKGKSPKDKLLRDETVETMSRIQLALPSKFAQINQLLSFAKVEPRLEAKFEAEQYQAIISALQVIADRLLSGRTAVGSVPFIIMEHQSQDVMRARHDLQATVRLLFFIHASSLTYKNPLPPHLPSAVKARHALFKVFVAQAVGKERVEVRRSRDFIRYLAGHVSELRIFANWILARIASTRGHLRFGKNSSVAQEVDRLGKLFKQLFGEAIDPVDAAYHHEPDDEEEEEWNDEAEEIAQTLSVIHGDESGSSSAATLPPQYSQRR</sequence>
<organism evidence="8 9">
    <name type="scientific">Synchytrium microbalum</name>
    <dbReference type="NCBI Taxonomy" id="1806994"/>
    <lineage>
        <taxon>Eukaryota</taxon>
        <taxon>Fungi</taxon>
        <taxon>Fungi incertae sedis</taxon>
        <taxon>Chytridiomycota</taxon>
        <taxon>Chytridiomycota incertae sedis</taxon>
        <taxon>Chytridiomycetes</taxon>
        <taxon>Synchytriales</taxon>
        <taxon>Synchytriaceae</taxon>
        <taxon>Synchytrium</taxon>
    </lineage>
</organism>
<dbReference type="EMBL" id="QEAO01000056">
    <property type="protein sequence ID" value="TPX30801.1"/>
    <property type="molecule type" value="Genomic_DNA"/>
</dbReference>
<feature type="region of interest" description="Disordered" evidence="5">
    <location>
        <begin position="412"/>
        <end position="432"/>
    </location>
</feature>
<keyword evidence="3 6" id="KW-1133">Transmembrane helix</keyword>